<dbReference type="GO" id="GO:0004764">
    <property type="term" value="F:shikimate 3-dehydrogenase (NADP+) activity"/>
    <property type="evidence" value="ECO:0007669"/>
    <property type="project" value="UniProtKB-UniRule"/>
</dbReference>
<feature type="binding site" evidence="3">
    <location>
        <position position="97"/>
    </location>
    <ligand>
        <name>shikimate</name>
        <dbReference type="ChEBI" id="CHEBI:36208"/>
    </ligand>
</feature>
<dbReference type="AlphaFoldDB" id="A0A9D0ZBV5"/>
<evidence type="ECO:0000313" key="6">
    <source>
        <dbReference type="Proteomes" id="UP000886887"/>
    </source>
</evidence>
<feature type="binding site" evidence="3">
    <location>
        <position position="230"/>
    </location>
    <ligand>
        <name>NADP(+)</name>
        <dbReference type="ChEBI" id="CHEBI:58349"/>
    </ligand>
</feature>
<comment type="pathway">
    <text evidence="1 3">Metabolic intermediate biosynthesis; chorismate biosynthesis; chorismate from D-erythrose 4-phosphate and phosphoenolpyruvate: step 4/7.</text>
</comment>
<dbReference type="GO" id="GO:0009423">
    <property type="term" value="P:chorismate biosynthetic process"/>
    <property type="evidence" value="ECO:0007669"/>
    <property type="project" value="UniProtKB-UniRule"/>
</dbReference>
<dbReference type="Gene3D" id="3.40.50.720">
    <property type="entry name" value="NAD(P)-binding Rossmann-like Domain"/>
    <property type="match status" value="1"/>
</dbReference>
<dbReference type="InterPro" id="IPR013708">
    <property type="entry name" value="Shikimate_DH-bd_N"/>
</dbReference>
<sequence>MPSLNVRVDASTLRFALLGGALPHTWSPQIHNSLFDACALNAIYIPLPIVDAAALPSAMDVLRQSFSGFNVTIPYKEAVIPFLDELDAAAAACGAVNTVRVSERGLLTGYITDGLGMMRALQEAWVDTDGADALVLGNGGTARVAAYEMLRRGGRVTLAVRNPERGRALAAALAQTQKDGAGRIACTALSDITGAHDLLINCTPVGMYPHSGVSPVEEDVVKRCGAVFDAVYNPPQTKLLEYAQRNGVKAVGGFGMLFYQAVEAQKIWLNHLPSPKAQREIFRLLSREI</sequence>
<keyword evidence="3" id="KW-0028">Amino-acid biosynthesis</keyword>
<feature type="domain" description="Shikimate dehydrogenase substrate binding N-terminal" evidence="4">
    <location>
        <begin position="18"/>
        <end position="99"/>
    </location>
</feature>
<comment type="catalytic activity">
    <reaction evidence="3">
        <text>shikimate + NADP(+) = 3-dehydroshikimate + NADPH + H(+)</text>
        <dbReference type="Rhea" id="RHEA:17737"/>
        <dbReference type="ChEBI" id="CHEBI:15378"/>
        <dbReference type="ChEBI" id="CHEBI:16630"/>
        <dbReference type="ChEBI" id="CHEBI:36208"/>
        <dbReference type="ChEBI" id="CHEBI:57783"/>
        <dbReference type="ChEBI" id="CHEBI:58349"/>
        <dbReference type="EC" id="1.1.1.25"/>
    </reaction>
</comment>
<dbReference type="CDD" id="cd01065">
    <property type="entry name" value="NAD_bind_Shikimate_DH"/>
    <property type="match status" value="1"/>
</dbReference>
<dbReference type="GO" id="GO:0008652">
    <property type="term" value="P:amino acid biosynthetic process"/>
    <property type="evidence" value="ECO:0007669"/>
    <property type="project" value="UniProtKB-KW"/>
</dbReference>
<reference evidence="5" key="1">
    <citation type="submission" date="2020-10" db="EMBL/GenBank/DDBJ databases">
        <authorList>
            <person name="Gilroy R."/>
        </authorList>
    </citation>
    <scope>NUCLEOTIDE SEQUENCE</scope>
    <source>
        <strain evidence="5">ChiSxjej2B14-6234</strain>
    </source>
</reference>
<accession>A0A9D0ZBV5</accession>
<keyword evidence="3" id="KW-0560">Oxidoreductase</keyword>
<dbReference type="GO" id="GO:0009073">
    <property type="term" value="P:aromatic amino acid family biosynthetic process"/>
    <property type="evidence" value="ECO:0007669"/>
    <property type="project" value="UniProtKB-KW"/>
</dbReference>
<dbReference type="GO" id="GO:0019632">
    <property type="term" value="P:shikimate metabolic process"/>
    <property type="evidence" value="ECO:0007669"/>
    <property type="project" value="TreeGrafter"/>
</dbReference>
<dbReference type="SUPFAM" id="SSF53223">
    <property type="entry name" value="Aminoacid dehydrogenase-like, N-terminal domain"/>
    <property type="match status" value="1"/>
</dbReference>
<comment type="caution">
    <text evidence="3">Lacks conserved residue(s) required for the propagation of feature annotation.</text>
</comment>
<dbReference type="InterPro" id="IPR022893">
    <property type="entry name" value="Shikimate_DH_fam"/>
</dbReference>
<evidence type="ECO:0000313" key="5">
    <source>
        <dbReference type="EMBL" id="HIQ72550.1"/>
    </source>
</evidence>
<feature type="active site" description="Proton acceptor" evidence="3">
    <location>
        <position position="76"/>
    </location>
</feature>
<organism evidence="5 6">
    <name type="scientific">Candidatus Onthenecus intestinigallinarum</name>
    <dbReference type="NCBI Taxonomy" id="2840875"/>
    <lineage>
        <taxon>Bacteria</taxon>
        <taxon>Bacillati</taxon>
        <taxon>Bacillota</taxon>
        <taxon>Clostridia</taxon>
        <taxon>Eubacteriales</taxon>
        <taxon>Candidatus Onthenecus</taxon>
    </lineage>
</organism>
<dbReference type="EC" id="1.1.1.25" evidence="3"/>
<dbReference type="InterPro" id="IPR036291">
    <property type="entry name" value="NAD(P)-bd_dom_sf"/>
</dbReference>
<proteinExistence type="inferred from homology"/>
<dbReference type="InterPro" id="IPR046346">
    <property type="entry name" value="Aminoacid_DH-like_N_sf"/>
</dbReference>
<reference evidence="5" key="2">
    <citation type="journal article" date="2021" name="PeerJ">
        <title>Extensive microbial diversity within the chicken gut microbiome revealed by metagenomics and culture.</title>
        <authorList>
            <person name="Gilroy R."/>
            <person name="Ravi A."/>
            <person name="Getino M."/>
            <person name="Pursley I."/>
            <person name="Horton D.L."/>
            <person name="Alikhan N.F."/>
            <person name="Baker D."/>
            <person name="Gharbi K."/>
            <person name="Hall N."/>
            <person name="Watson M."/>
            <person name="Adriaenssens E.M."/>
            <person name="Foster-Nyarko E."/>
            <person name="Jarju S."/>
            <person name="Secka A."/>
            <person name="Antonio M."/>
            <person name="Oren A."/>
            <person name="Chaudhuri R.R."/>
            <person name="La Ragione R."/>
            <person name="Hildebrand F."/>
            <person name="Pallen M.J."/>
        </authorList>
    </citation>
    <scope>NUCLEOTIDE SEQUENCE</scope>
    <source>
        <strain evidence="5">ChiSxjej2B14-6234</strain>
    </source>
</reference>
<comment type="function">
    <text evidence="3">Involved in the biosynthesis of the chorismate, which leads to the biosynthesis of aromatic amino acids. Catalyzes the reversible NADPH linked reduction of 3-dehydroshikimate (DHSA) to yield shikimate (SA).</text>
</comment>
<evidence type="ECO:0000256" key="2">
    <source>
        <dbReference type="ARBA" id="ARBA00023141"/>
    </source>
</evidence>
<comment type="subunit">
    <text evidence="3">Homodimer.</text>
</comment>
<evidence type="ECO:0000256" key="1">
    <source>
        <dbReference type="ARBA" id="ARBA00004871"/>
    </source>
</evidence>
<dbReference type="PANTHER" id="PTHR21089:SF1">
    <property type="entry name" value="BIFUNCTIONAL 3-DEHYDROQUINATE DEHYDRATASE_SHIKIMATE DEHYDROGENASE, CHLOROPLASTIC"/>
    <property type="match status" value="1"/>
</dbReference>
<keyword evidence="3" id="KW-0521">NADP</keyword>
<dbReference type="Gene3D" id="3.40.50.10860">
    <property type="entry name" value="Leucine Dehydrogenase, chain A, domain 1"/>
    <property type="match status" value="1"/>
</dbReference>
<feature type="binding site" evidence="3">
    <location>
        <position position="253"/>
    </location>
    <ligand>
        <name>NADP(+)</name>
        <dbReference type="ChEBI" id="CHEBI:58349"/>
    </ligand>
</feature>
<feature type="binding site" evidence="3">
    <location>
        <position position="72"/>
    </location>
    <ligand>
        <name>shikimate</name>
        <dbReference type="ChEBI" id="CHEBI:36208"/>
    </ligand>
</feature>
<name>A0A9D0ZBV5_9FIRM</name>
<evidence type="ECO:0000256" key="3">
    <source>
        <dbReference type="HAMAP-Rule" id="MF_00222"/>
    </source>
</evidence>
<feature type="binding site" evidence="3">
    <location>
        <position position="232"/>
    </location>
    <ligand>
        <name>shikimate</name>
        <dbReference type="ChEBI" id="CHEBI:36208"/>
    </ligand>
</feature>
<feature type="binding site" evidence="3">
    <location>
        <position position="113"/>
    </location>
    <ligand>
        <name>shikimate</name>
        <dbReference type="ChEBI" id="CHEBI:36208"/>
    </ligand>
</feature>
<feature type="binding site" evidence="3">
    <location>
        <position position="260"/>
    </location>
    <ligand>
        <name>shikimate</name>
        <dbReference type="ChEBI" id="CHEBI:36208"/>
    </ligand>
</feature>
<feature type="binding site" evidence="3">
    <location>
        <begin position="25"/>
        <end position="27"/>
    </location>
    <ligand>
        <name>shikimate</name>
        <dbReference type="ChEBI" id="CHEBI:36208"/>
    </ligand>
</feature>
<evidence type="ECO:0000259" key="4">
    <source>
        <dbReference type="Pfam" id="PF08501"/>
    </source>
</evidence>
<gene>
    <name evidence="3" type="primary">aroE</name>
    <name evidence="5" type="ORF">IAB73_10140</name>
</gene>
<comment type="similarity">
    <text evidence="3">Belongs to the shikimate dehydrogenase family.</text>
</comment>
<dbReference type="Proteomes" id="UP000886887">
    <property type="component" value="Unassembled WGS sequence"/>
</dbReference>
<dbReference type="HAMAP" id="MF_00222">
    <property type="entry name" value="Shikimate_DH_AroE"/>
    <property type="match status" value="1"/>
</dbReference>
<dbReference type="SUPFAM" id="SSF51735">
    <property type="entry name" value="NAD(P)-binding Rossmann-fold domains"/>
    <property type="match status" value="1"/>
</dbReference>
<keyword evidence="2 3" id="KW-0057">Aromatic amino acid biosynthesis</keyword>
<comment type="caution">
    <text evidence="5">The sequence shown here is derived from an EMBL/GenBank/DDBJ whole genome shotgun (WGS) entry which is preliminary data.</text>
</comment>
<protein>
    <recommendedName>
        <fullName evidence="3">Shikimate dehydrogenase (NADP(+))</fullName>
        <shortName evidence="3">SDH</shortName>
        <ecNumber evidence="3">1.1.1.25</ecNumber>
    </recommendedName>
</protein>
<dbReference type="Pfam" id="PF08501">
    <property type="entry name" value="Shikimate_dh_N"/>
    <property type="match status" value="1"/>
</dbReference>
<dbReference type="PANTHER" id="PTHR21089">
    <property type="entry name" value="SHIKIMATE DEHYDROGENASE"/>
    <property type="match status" value="1"/>
</dbReference>
<dbReference type="EMBL" id="DVFJ01000036">
    <property type="protein sequence ID" value="HIQ72550.1"/>
    <property type="molecule type" value="Genomic_DNA"/>
</dbReference>